<keyword evidence="1" id="KW-0732">Signal</keyword>
<protein>
    <submittedName>
        <fullName evidence="2">Uncharacterized protein</fullName>
    </submittedName>
</protein>
<feature type="chain" id="PRO_5043616547" evidence="1">
    <location>
        <begin position="24"/>
        <end position="127"/>
    </location>
</feature>
<evidence type="ECO:0000313" key="2">
    <source>
        <dbReference type="EMBL" id="XCB26248.1"/>
    </source>
</evidence>
<proteinExistence type="predicted"/>
<gene>
    <name evidence="2" type="ORF">RBB75_17720</name>
</gene>
<evidence type="ECO:0000256" key="1">
    <source>
        <dbReference type="SAM" id="SignalP"/>
    </source>
</evidence>
<sequence length="127" mass="13986">MHKTLFVLALLASALSIPPTAHADTMYQITFDFPSPPGVRGGITTLDFAPTPYFIFSPPCPPLDCLTVLATDPAESGFYSLIDFTQISPTEMVVGYAPYSLSFPYPPSRCFHQYRYLWIASSLGRPS</sequence>
<dbReference type="AlphaFoldDB" id="A0AAU7ZBD4"/>
<name>A0AAU7ZBD4_9BACT</name>
<dbReference type="KEGG" id="temp:RBB75_17720"/>
<reference evidence="2" key="1">
    <citation type="submission" date="2023-08" db="EMBL/GenBank/DDBJ databases">
        <authorList>
            <person name="Messyasz A."/>
            <person name="Mannisto M.K."/>
            <person name="Kerkhof L.J."/>
            <person name="Haggblom M."/>
        </authorList>
    </citation>
    <scope>NUCLEOTIDE SEQUENCE</scope>
    <source>
        <strain evidence="2">M8UP23</strain>
    </source>
</reference>
<accession>A0AAU7ZBD4</accession>
<dbReference type="RefSeq" id="WP_353068842.1">
    <property type="nucleotide sequence ID" value="NZ_CP132932.1"/>
</dbReference>
<feature type="signal peptide" evidence="1">
    <location>
        <begin position="1"/>
        <end position="23"/>
    </location>
</feature>
<dbReference type="EMBL" id="CP132932">
    <property type="protein sequence ID" value="XCB26248.1"/>
    <property type="molecule type" value="Genomic_DNA"/>
</dbReference>
<organism evidence="2">
    <name type="scientific">Tunturiibacter empetritectus</name>
    <dbReference type="NCBI Taxonomy" id="3069691"/>
    <lineage>
        <taxon>Bacteria</taxon>
        <taxon>Pseudomonadati</taxon>
        <taxon>Acidobacteriota</taxon>
        <taxon>Terriglobia</taxon>
        <taxon>Terriglobales</taxon>
        <taxon>Acidobacteriaceae</taxon>
        <taxon>Tunturiibacter</taxon>
    </lineage>
</organism>
<reference evidence="2" key="2">
    <citation type="journal article" date="2024" name="Environ. Microbiol.">
        <title>Genome analysis and description of Tunturibacter gen. nov. expands the diversity of Terriglobia in tundra soils.</title>
        <authorList>
            <person name="Messyasz A."/>
            <person name="Mannisto M.K."/>
            <person name="Kerkhof L.J."/>
            <person name="Haggblom M.M."/>
        </authorList>
    </citation>
    <scope>NUCLEOTIDE SEQUENCE</scope>
    <source>
        <strain evidence="2">M8UP23</strain>
    </source>
</reference>